<dbReference type="PROSITE" id="PS00136">
    <property type="entry name" value="SUBTILASE_ASP"/>
    <property type="match status" value="1"/>
</dbReference>
<dbReference type="InterPro" id="IPR050855">
    <property type="entry name" value="NDM-1-like"/>
</dbReference>
<dbReference type="Gene3D" id="3.60.15.10">
    <property type="entry name" value="Ribonuclease Z/Hydroxyacylglutathione hydrolase-like"/>
    <property type="match status" value="1"/>
</dbReference>
<name>A0A6A9QLD9_SULME</name>
<comment type="caution">
    <text evidence="3">The sequence shown here is derived from an EMBL/GenBank/DDBJ whole genome shotgun (WGS) entry which is preliminary data.</text>
</comment>
<dbReference type="CDD" id="cd07721">
    <property type="entry name" value="yflN-like_MBL-fold"/>
    <property type="match status" value="1"/>
</dbReference>
<dbReference type="PANTHER" id="PTHR42951">
    <property type="entry name" value="METALLO-BETA-LACTAMASE DOMAIN-CONTAINING"/>
    <property type="match status" value="1"/>
</dbReference>
<reference evidence="3 4" key="1">
    <citation type="submission" date="2019-10" db="EMBL/GenBank/DDBJ databases">
        <title>Sequencing and Assembly of Multiple Reported Metal-Biooxidizing Members of the Extremely Thermoacidophilic Archaeal Family Sulfolobaceae.</title>
        <authorList>
            <person name="Counts J.A."/>
            <person name="Kelly R.M."/>
        </authorList>
    </citation>
    <scope>NUCLEOTIDE SEQUENCE [LARGE SCALE GENOMIC DNA]</scope>
    <source>
        <strain evidence="3 4">DSM 6482</strain>
    </source>
</reference>
<dbReference type="PANTHER" id="PTHR42951:SF17">
    <property type="entry name" value="METALLO-BETA-LACTAMASE DOMAIN-CONTAINING PROTEIN"/>
    <property type="match status" value="1"/>
</dbReference>
<protein>
    <submittedName>
        <fullName evidence="3">MBL fold metallo-hydrolase</fullName>
    </submittedName>
</protein>
<evidence type="ECO:0000256" key="1">
    <source>
        <dbReference type="ARBA" id="ARBA00022801"/>
    </source>
</evidence>
<dbReference type="OrthoDB" id="197151at2157"/>
<evidence type="ECO:0000313" key="3">
    <source>
        <dbReference type="EMBL" id="MUN28969.1"/>
    </source>
</evidence>
<evidence type="ECO:0000259" key="2">
    <source>
        <dbReference type="SMART" id="SM00849"/>
    </source>
</evidence>
<dbReference type="InterPro" id="IPR001279">
    <property type="entry name" value="Metallo-B-lactamas"/>
</dbReference>
<keyword evidence="1 3" id="KW-0378">Hydrolase</keyword>
<sequence length="216" mass="24477">MRIEVIKLKEENFFGKVLPHNVVAIVDDGLTLVDTSLPQNLDQLERGLRNIGFSLDDVGFILLTHSHPDHAGNAEIIRRISHAKIIAHKLEDFTPKEFNLNYEDVVRELNVSRNEFESTIKRINEITYEPPRIDVRVNGGEEISGFRIIHVPGHTPGHIALFNGETLITGDALRVDGGIRPPLSFFNWDQGKALKSFNFLISLPFKRLIPYHGELN</sequence>
<dbReference type="InterPro" id="IPR036866">
    <property type="entry name" value="RibonucZ/Hydroxyglut_hydro"/>
</dbReference>
<proteinExistence type="predicted"/>
<dbReference type="InterPro" id="IPR023827">
    <property type="entry name" value="Peptidase_S8_Asp-AS"/>
</dbReference>
<dbReference type="Pfam" id="PF00753">
    <property type="entry name" value="Lactamase_B"/>
    <property type="match status" value="1"/>
</dbReference>
<dbReference type="RefSeq" id="WP_054838507.1">
    <property type="nucleotide sequence ID" value="NZ_BBBY01000010.1"/>
</dbReference>
<dbReference type="AlphaFoldDB" id="A0A6A9QLD9"/>
<dbReference type="SMART" id="SM00849">
    <property type="entry name" value="Lactamase_B"/>
    <property type="match status" value="1"/>
</dbReference>
<evidence type="ECO:0000313" key="4">
    <source>
        <dbReference type="Proteomes" id="UP000470772"/>
    </source>
</evidence>
<organism evidence="3 4">
    <name type="scientific">Sulfuracidifex metallicus DSM 6482 = JCM 9184</name>
    <dbReference type="NCBI Taxonomy" id="523847"/>
    <lineage>
        <taxon>Archaea</taxon>
        <taxon>Thermoproteota</taxon>
        <taxon>Thermoprotei</taxon>
        <taxon>Sulfolobales</taxon>
        <taxon>Sulfolobaceae</taxon>
        <taxon>Sulfuracidifex</taxon>
    </lineage>
</organism>
<dbReference type="SUPFAM" id="SSF56281">
    <property type="entry name" value="Metallo-hydrolase/oxidoreductase"/>
    <property type="match status" value="1"/>
</dbReference>
<dbReference type="EMBL" id="WGGD01000005">
    <property type="protein sequence ID" value="MUN28969.1"/>
    <property type="molecule type" value="Genomic_DNA"/>
</dbReference>
<gene>
    <name evidence="3" type="ORF">GC250_05845</name>
</gene>
<accession>A0A6A9QLD9</accession>
<feature type="domain" description="Metallo-beta-lactamase" evidence="2">
    <location>
        <begin position="19"/>
        <end position="212"/>
    </location>
</feature>
<keyword evidence="4" id="KW-1185">Reference proteome</keyword>
<dbReference type="GO" id="GO:0016787">
    <property type="term" value="F:hydrolase activity"/>
    <property type="evidence" value="ECO:0007669"/>
    <property type="project" value="UniProtKB-KW"/>
</dbReference>
<dbReference type="Proteomes" id="UP000470772">
    <property type="component" value="Unassembled WGS sequence"/>
</dbReference>